<comment type="caution">
    <text evidence="2">The sequence shown here is derived from an EMBL/GenBank/DDBJ whole genome shotgun (WGS) entry which is preliminary data.</text>
</comment>
<dbReference type="RefSeq" id="WP_320315415.1">
    <property type="nucleotide sequence ID" value="NZ_JAVIIX010000002.1"/>
</dbReference>
<gene>
    <name evidence="2" type="ORF">RFM27_12345</name>
</gene>
<feature type="compositionally biased region" description="Basic residues" evidence="1">
    <location>
        <begin position="190"/>
        <end position="204"/>
    </location>
</feature>
<feature type="region of interest" description="Disordered" evidence="1">
    <location>
        <begin position="1"/>
        <end position="220"/>
    </location>
</feature>
<feature type="compositionally biased region" description="Low complexity" evidence="1">
    <location>
        <begin position="115"/>
        <end position="128"/>
    </location>
</feature>
<feature type="compositionally biased region" description="Low complexity" evidence="1">
    <location>
        <begin position="26"/>
        <end position="42"/>
    </location>
</feature>
<feature type="compositionally biased region" description="Low complexity" evidence="1">
    <location>
        <begin position="151"/>
        <end position="170"/>
    </location>
</feature>
<proteinExistence type="predicted"/>
<protein>
    <submittedName>
        <fullName evidence="2">Uncharacterized protein</fullName>
    </submittedName>
</protein>
<sequence>MDIEILDDSSPSAADVSTPGEDGHAELPLAAEAAARQAENAASDPLPPEMAELASATWPADLQRSGSGSAVSAEDDPFLQDGHAAEDGPAEEASEPQPAEAGMGVDSSWPEPQVAEAAAAPEPDSDASSTGDLAATFGGAGQSAPEELGTAADAESAASGSAADPETQPAPAEPAEEHDIDAVATPVRQRPSRPARHRDRRGQRRAALPPSGTGPKGGAAEAALRVPAEAKLRLMIHPVRRSVGLAAVLARPPGYPERVTLLLGTGDEVGAYSEDRYDDVDLEWTPELLSGELRLDCEEGYQWLRSGRRVHIFTASADGPGMISVGSASTASDSTIVCRQDDEEAVRAATAACGSPDMVSHEGWTGVPVGWKVLSGYRPARAAAFPVESSLKALDPGIGVVIRLCGGLQVRSGSFAQGNPPRIEIEPFPVGSSVSIDGNSADMGEDGYWLAPGWDAPGDHLVDIVPGPSLTYRIVADPWLDGGWDRWDAHPERFAHSTGAPWERAEICGAAILGPYSEHVVAAETAATVIVLGLRRGLAVLRLRPDAPVSVGLLHEIPAFLVSSSGPRRTQGHIDWLAPLLPGSPSREMDLEWAGAVRTAASRRLPLSSASIIGQEAWRRARQRARRYRKAGR</sequence>
<dbReference type="Proteomes" id="UP001271780">
    <property type="component" value="Unassembled WGS sequence"/>
</dbReference>
<accession>A0ABU4XE17</accession>
<evidence type="ECO:0000256" key="1">
    <source>
        <dbReference type="SAM" id="MobiDB-lite"/>
    </source>
</evidence>
<organism evidence="2 3">
    <name type="scientific">Mesorhizobium dulcispinae</name>
    <dbReference type="NCBI Taxonomy" id="3072316"/>
    <lineage>
        <taxon>Bacteria</taxon>
        <taxon>Pseudomonadati</taxon>
        <taxon>Pseudomonadota</taxon>
        <taxon>Alphaproteobacteria</taxon>
        <taxon>Hyphomicrobiales</taxon>
        <taxon>Phyllobacteriaceae</taxon>
        <taxon>Mesorhizobium</taxon>
    </lineage>
</organism>
<reference evidence="2 3" key="1">
    <citation type="submission" date="2023-08" db="EMBL/GenBank/DDBJ databases">
        <title>Implementing the SeqCode for naming new Mesorhizobium species isolated from Vachellia karroo root nodules.</title>
        <authorList>
            <person name="Van Lill M."/>
        </authorList>
    </citation>
    <scope>NUCLEOTIDE SEQUENCE [LARGE SCALE GENOMIC DNA]</scope>
    <source>
        <strain evidence="2 3">VK23A</strain>
    </source>
</reference>
<evidence type="ECO:0000313" key="3">
    <source>
        <dbReference type="Proteomes" id="UP001271780"/>
    </source>
</evidence>
<keyword evidence="3" id="KW-1185">Reference proteome</keyword>
<name>A0ABU4XE17_9HYPH</name>
<evidence type="ECO:0000313" key="2">
    <source>
        <dbReference type="EMBL" id="MDX8472864.1"/>
    </source>
</evidence>
<dbReference type="EMBL" id="JAVIIZ010000005">
    <property type="protein sequence ID" value="MDX8472864.1"/>
    <property type="molecule type" value="Genomic_DNA"/>
</dbReference>